<dbReference type="EMBL" id="LIIN01000143">
    <property type="protein sequence ID" value="KZX20064.1"/>
    <property type="molecule type" value="Genomic_DNA"/>
</dbReference>
<accession>A0A166H732</accession>
<name>A0A166H732_9MICO</name>
<evidence type="ECO:0000313" key="3">
    <source>
        <dbReference type="Proteomes" id="UP000076717"/>
    </source>
</evidence>
<dbReference type="RefSeq" id="WP_153038885.1">
    <property type="nucleotide sequence ID" value="NZ_LIIN01000143.1"/>
</dbReference>
<reference evidence="2 3" key="1">
    <citation type="submission" date="2015-08" db="EMBL/GenBank/DDBJ databases">
        <title>Draft Genome Sequence of Rathayibacter sp. Strain VKM Ac-2596 Isolated from Leaf Gall Induced by Plant-Parasitic Nematodes.</title>
        <authorList>
            <person name="Vasilenko O.V."/>
            <person name="Starodumova I.P."/>
            <person name="Tarlachkov S.V."/>
            <person name="Dorofeeva L.V."/>
            <person name="Evtushenko L.I."/>
        </authorList>
    </citation>
    <scope>NUCLEOTIDE SEQUENCE [LARGE SCALE GENOMIC DNA]</scope>
    <source>
        <strain evidence="2 3">VKM Ac-2596</strain>
    </source>
</reference>
<protein>
    <submittedName>
        <fullName evidence="2">Uncharacterized protein</fullName>
    </submittedName>
</protein>
<proteinExistence type="predicted"/>
<comment type="caution">
    <text evidence="2">The sequence shown here is derived from an EMBL/GenBank/DDBJ whole genome shotgun (WGS) entry which is preliminary data.</text>
</comment>
<keyword evidence="3" id="KW-1185">Reference proteome</keyword>
<feature type="signal peptide" evidence="1">
    <location>
        <begin position="1"/>
        <end position="27"/>
    </location>
</feature>
<dbReference type="PROSITE" id="PS51257">
    <property type="entry name" value="PROKAR_LIPOPROTEIN"/>
    <property type="match status" value="1"/>
</dbReference>
<evidence type="ECO:0000313" key="2">
    <source>
        <dbReference type="EMBL" id="KZX20064.1"/>
    </source>
</evidence>
<organism evidence="2 3">
    <name type="scientific">Rathayibacter tanaceti</name>
    <dbReference type="NCBI Taxonomy" id="1671680"/>
    <lineage>
        <taxon>Bacteria</taxon>
        <taxon>Bacillati</taxon>
        <taxon>Actinomycetota</taxon>
        <taxon>Actinomycetes</taxon>
        <taxon>Micrococcales</taxon>
        <taxon>Microbacteriaceae</taxon>
        <taxon>Rathayibacter</taxon>
    </lineage>
</organism>
<dbReference type="Proteomes" id="UP000076717">
    <property type="component" value="Unassembled WGS sequence"/>
</dbReference>
<sequence>MTRTSPRLLPIAVAAIAVLGLSACSSASVGSAAGGGAAASAAAADYSSIVPTGDVLAASKELVAASIGATEGFTPPSTGPTAQKAGAKIAFVGSDLTNGGVNAVSSGVMEAAGVIGWTVDSTTARRQRRGAPTR</sequence>
<feature type="chain" id="PRO_5039628451" evidence="1">
    <location>
        <begin position="28"/>
        <end position="134"/>
    </location>
</feature>
<dbReference type="AlphaFoldDB" id="A0A166H732"/>
<keyword evidence="1" id="KW-0732">Signal</keyword>
<evidence type="ECO:0000256" key="1">
    <source>
        <dbReference type="SAM" id="SignalP"/>
    </source>
</evidence>
<gene>
    <name evidence="2" type="ORF">ACH61_02825</name>
</gene>